<feature type="transmembrane region" description="Helical" evidence="7">
    <location>
        <begin position="201"/>
        <end position="220"/>
    </location>
</feature>
<dbReference type="PANTHER" id="PTHR23517">
    <property type="entry name" value="RESISTANCE PROTEIN MDTM, PUTATIVE-RELATED-RELATED"/>
    <property type="match status" value="1"/>
</dbReference>
<feature type="transmembrane region" description="Helical" evidence="7">
    <location>
        <begin position="95"/>
        <end position="117"/>
    </location>
</feature>
<feature type="transmembrane region" description="Helical" evidence="7">
    <location>
        <begin position="71"/>
        <end position="89"/>
    </location>
</feature>
<organism evidence="9 10">
    <name type="scientific">Metasolibacillus meyeri</name>
    <dbReference type="NCBI Taxonomy" id="1071052"/>
    <lineage>
        <taxon>Bacteria</taxon>
        <taxon>Bacillati</taxon>
        <taxon>Bacillota</taxon>
        <taxon>Bacilli</taxon>
        <taxon>Bacillales</taxon>
        <taxon>Caryophanaceae</taxon>
        <taxon>Metasolibacillus</taxon>
    </lineage>
</organism>
<dbReference type="SUPFAM" id="SSF103473">
    <property type="entry name" value="MFS general substrate transporter"/>
    <property type="match status" value="1"/>
</dbReference>
<keyword evidence="5 7" id="KW-1133">Transmembrane helix</keyword>
<dbReference type="RefSeq" id="WP_107838876.1">
    <property type="nucleotide sequence ID" value="NZ_JARSFG010000026.1"/>
</dbReference>
<dbReference type="GO" id="GO:0022857">
    <property type="term" value="F:transmembrane transporter activity"/>
    <property type="evidence" value="ECO:0007669"/>
    <property type="project" value="InterPro"/>
</dbReference>
<evidence type="ECO:0000256" key="3">
    <source>
        <dbReference type="ARBA" id="ARBA00022475"/>
    </source>
</evidence>
<comment type="caution">
    <text evidence="9">The sequence shown here is derived from an EMBL/GenBank/DDBJ whole genome shotgun (WGS) entry which is preliminary data.</text>
</comment>
<evidence type="ECO:0000256" key="6">
    <source>
        <dbReference type="ARBA" id="ARBA00023136"/>
    </source>
</evidence>
<dbReference type="CDD" id="cd17329">
    <property type="entry name" value="MFS_MdtH_MDR_like"/>
    <property type="match status" value="1"/>
</dbReference>
<evidence type="ECO:0000256" key="1">
    <source>
        <dbReference type="ARBA" id="ARBA00004651"/>
    </source>
</evidence>
<comment type="subcellular location">
    <subcellularLocation>
        <location evidence="1">Cell membrane</location>
        <topology evidence="1">Multi-pass membrane protein</topology>
    </subcellularLocation>
</comment>
<dbReference type="Pfam" id="PF07690">
    <property type="entry name" value="MFS_1"/>
    <property type="match status" value="1"/>
</dbReference>
<feature type="transmembrane region" description="Helical" evidence="7">
    <location>
        <begin position="362"/>
        <end position="380"/>
    </location>
</feature>
<dbReference type="InterPro" id="IPR001958">
    <property type="entry name" value="Tet-R_TetA/multi-R_MdtG-like"/>
</dbReference>
<feature type="transmembrane region" description="Helical" evidence="7">
    <location>
        <begin position="297"/>
        <end position="318"/>
    </location>
</feature>
<dbReference type="InterPro" id="IPR020846">
    <property type="entry name" value="MFS_dom"/>
</dbReference>
<feature type="transmembrane region" description="Helical" evidence="7">
    <location>
        <begin position="37"/>
        <end position="59"/>
    </location>
</feature>
<dbReference type="PANTHER" id="PTHR23517:SF10">
    <property type="entry name" value="MAJOR FACILITATOR SUPERFAMILY (MFS) PROFILE DOMAIN-CONTAINING PROTEIN"/>
    <property type="match status" value="1"/>
</dbReference>
<evidence type="ECO:0000256" key="4">
    <source>
        <dbReference type="ARBA" id="ARBA00022692"/>
    </source>
</evidence>
<evidence type="ECO:0000313" key="10">
    <source>
        <dbReference type="Proteomes" id="UP001344888"/>
    </source>
</evidence>
<keyword evidence="10" id="KW-1185">Reference proteome</keyword>
<dbReference type="AlphaFoldDB" id="A0AAW9NYW4"/>
<feature type="transmembrane region" description="Helical" evidence="7">
    <location>
        <begin position="163"/>
        <end position="180"/>
    </location>
</feature>
<evidence type="ECO:0000313" key="9">
    <source>
        <dbReference type="EMBL" id="MEC1180325.1"/>
    </source>
</evidence>
<dbReference type="EMBL" id="JARSFG010000026">
    <property type="protein sequence ID" value="MEC1180325.1"/>
    <property type="molecule type" value="Genomic_DNA"/>
</dbReference>
<keyword evidence="2" id="KW-0813">Transport</keyword>
<dbReference type="GO" id="GO:0005886">
    <property type="term" value="C:plasma membrane"/>
    <property type="evidence" value="ECO:0007669"/>
    <property type="project" value="UniProtKB-SubCell"/>
</dbReference>
<gene>
    <name evidence="9" type="ORF">P9B03_17665</name>
</gene>
<feature type="transmembrane region" description="Helical" evidence="7">
    <location>
        <begin position="129"/>
        <end position="151"/>
    </location>
</feature>
<feature type="domain" description="Major facilitator superfamily (MFS) profile" evidence="8">
    <location>
        <begin position="4"/>
        <end position="385"/>
    </location>
</feature>
<keyword evidence="3" id="KW-1003">Cell membrane</keyword>
<name>A0AAW9NYW4_9BACL</name>
<reference evidence="9 10" key="1">
    <citation type="submission" date="2023-03" db="EMBL/GenBank/DDBJ databases">
        <title>Bacillus Genome Sequencing.</title>
        <authorList>
            <person name="Dunlap C."/>
        </authorList>
    </citation>
    <scope>NUCLEOTIDE SEQUENCE [LARGE SCALE GENOMIC DNA]</scope>
    <source>
        <strain evidence="9 10">B-59205</strain>
    </source>
</reference>
<keyword evidence="6 7" id="KW-0472">Membrane</keyword>
<dbReference type="InterPro" id="IPR036259">
    <property type="entry name" value="MFS_trans_sf"/>
</dbReference>
<protein>
    <submittedName>
        <fullName evidence="9">MFS transporter</fullName>
    </submittedName>
</protein>
<feature type="transmembrane region" description="Helical" evidence="7">
    <location>
        <begin position="5"/>
        <end position="25"/>
    </location>
</feature>
<dbReference type="InterPro" id="IPR050171">
    <property type="entry name" value="MFS_Transporters"/>
</dbReference>
<dbReference type="InterPro" id="IPR011701">
    <property type="entry name" value="MFS"/>
</dbReference>
<proteinExistence type="predicted"/>
<sequence length="390" mass="43245">MPRQVWYLVIGMFLNTVGSSFLWPLNAIYIHHHLGKTLTIAGFVLMLNSLAAVIGNLLGGYLFDKIGGFKTIVIGVTLNIGALSLLMFWHDWWPYVILLTIIGFSGGVVFPAMYALIGAAWPEGGRKAFNTLFLSNNVGVAVGPALAGFIADFNFEYVFKANFFMYLIFFLLVVLTYKRFDTKNMAPKNVLAERGNKESKAGMYALLTLCIALVLCWMSYSQWSATISSYTQGLGMSLSQYSIIWTINGLLVVGFQPIIRPLVRRWEKKLKHQLVLGLVLMSFSFGIVAVAEEFKIFAVAMVILTLGEVFFTPVIPTIANQLAPKGRQGFYQGIVNSATTIGRMIGPLFGGVMVDLFDMQTLMWSLVVLLLIAIIPACAWHTNNKENSEN</sequence>
<evidence type="ECO:0000256" key="7">
    <source>
        <dbReference type="SAM" id="Phobius"/>
    </source>
</evidence>
<feature type="transmembrane region" description="Helical" evidence="7">
    <location>
        <begin position="274"/>
        <end position="291"/>
    </location>
</feature>
<accession>A0AAW9NYW4</accession>
<dbReference type="Gene3D" id="1.20.1250.20">
    <property type="entry name" value="MFS general substrate transporter like domains"/>
    <property type="match status" value="2"/>
</dbReference>
<dbReference type="PRINTS" id="PR01035">
    <property type="entry name" value="TCRTETA"/>
</dbReference>
<feature type="transmembrane region" description="Helical" evidence="7">
    <location>
        <begin position="240"/>
        <end position="262"/>
    </location>
</feature>
<dbReference type="PROSITE" id="PS50850">
    <property type="entry name" value="MFS"/>
    <property type="match status" value="1"/>
</dbReference>
<evidence type="ECO:0000256" key="5">
    <source>
        <dbReference type="ARBA" id="ARBA00022989"/>
    </source>
</evidence>
<evidence type="ECO:0000259" key="8">
    <source>
        <dbReference type="PROSITE" id="PS50850"/>
    </source>
</evidence>
<keyword evidence="4 7" id="KW-0812">Transmembrane</keyword>
<dbReference type="Proteomes" id="UP001344888">
    <property type="component" value="Unassembled WGS sequence"/>
</dbReference>
<feature type="transmembrane region" description="Helical" evidence="7">
    <location>
        <begin position="330"/>
        <end position="350"/>
    </location>
</feature>
<evidence type="ECO:0000256" key="2">
    <source>
        <dbReference type="ARBA" id="ARBA00022448"/>
    </source>
</evidence>